<reference evidence="1" key="1">
    <citation type="submission" date="2021-02" db="EMBL/GenBank/DDBJ databases">
        <authorList>
            <consortium name="DOE Joint Genome Institute"/>
            <person name="Ahrendt S."/>
            <person name="Looney B.P."/>
            <person name="Miyauchi S."/>
            <person name="Morin E."/>
            <person name="Drula E."/>
            <person name="Courty P.E."/>
            <person name="Chicoki N."/>
            <person name="Fauchery L."/>
            <person name="Kohler A."/>
            <person name="Kuo A."/>
            <person name="Labutti K."/>
            <person name="Pangilinan J."/>
            <person name="Lipzen A."/>
            <person name="Riley R."/>
            <person name="Andreopoulos W."/>
            <person name="He G."/>
            <person name="Johnson J."/>
            <person name="Barry K.W."/>
            <person name="Grigoriev I.V."/>
            <person name="Nagy L."/>
            <person name="Hibbett D."/>
            <person name="Henrissat B."/>
            <person name="Matheny P.B."/>
            <person name="Labbe J."/>
            <person name="Martin F."/>
        </authorList>
    </citation>
    <scope>NUCLEOTIDE SEQUENCE</scope>
    <source>
        <strain evidence="1">FP105234-sp</strain>
    </source>
</reference>
<comment type="caution">
    <text evidence="1">The sequence shown here is derived from an EMBL/GenBank/DDBJ whole genome shotgun (WGS) entry which is preliminary data.</text>
</comment>
<evidence type="ECO:0000313" key="2">
    <source>
        <dbReference type="Proteomes" id="UP000814033"/>
    </source>
</evidence>
<dbReference type="Proteomes" id="UP000814033">
    <property type="component" value="Unassembled WGS sequence"/>
</dbReference>
<gene>
    <name evidence="1" type="ORF">FA95DRAFT_1482104</name>
</gene>
<proteinExistence type="predicted"/>
<reference evidence="1" key="2">
    <citation type="journal article" date="2022" name="New Phytol.">
        <title>Evolutionary transition to the ectomycorrhizal habit in the genomes of a hyperdiverse lineage of mushroom-forming fungi.</title>
        <authorList>
            <person name="Looney B."/>
            <person name="Miyauchi S."/>
            <person name="Morin E."/>
            <person name="Drula E."/>
            <person name="Courty P.E."/>
            <person name="Kohler A."/>
            <person name="Kuo A."/>
            <person name="LaButti K."/>
            <person name="Pangilinan J."/>
            <person name="Lipzen A."/>
            <person name="Riley R."/>
            <person name="Andreopoulos W."/>
            <person name="He G."/>
            <person name="Johnson J."/>
            <person name="Nolan M."/>
            <person name="Tritt A."/>
            <person name="Barry K.W."/>
            <person name="Grigoriev I.V."/>
            <person name="Nagy L.G."/>
            <person name="Hibbett D."/>
            <person name="Henrissat B."/>
            <person name="Matheny P.B."/>
            <person name="Labbe J."/>
            <person name="Martin F.M."/>
        </authorList>
    </citation>
    <scope>NUCLEOTIDE SEQUENCE</scope>
    <source>
        <strain evidence="1">FP105234-sp</strain>
    </source>
</reference>
<accession>A0ACB8SAL4</accession>
<keyword evidence="2" id="KW-1185">Reference proteome</keyword>
<evidence type="ECO:0000313" key="1">
    <source>
        <dbReference type="EMBL" id="KAI0053227.1"/>
    </source>
</evidence>
<protein>
    <submittedName>
        <fullName evidence="1">Family A G protein-coupled receptor-like protein</fullName>
    </submittedName>
</protein>
<organism evidence="1 2">
    <name type="scientific">Auriscalpium vulgare</name>
    <dbReference type="NCBI Taxonomy" id="40419"/>
    <lineage>
        <taxon>Eukaryota</taxon>
        <taxon>Fungi</taxon>
        <taxon>Dikarya</taxon>
        <taxon>Basidiomycota</taxon>
        <taxon>Agaricomycotina</taxon>
        <taxon>Agaricomycetes</taxon>
        <taxon>Russulales</taxon>
        <taxon>Auriscalpiaceae</taxon>
        <taxon>Auriscalpium</taxon>
    </lineage>
</organism>
<dbReference type="EMBL" id="MU275841">
    <property type="protein sequence ID" value="KAI0053227.1"/>
    <property type="molecule type" value="Genomic_DNA"/>
</dbReference>
<name>A0ACB8SAL4_9AGAM</name>
<sequence length="254" mass="27917">MSEVLSRFIGGRVLGERDFLWAVGSVMLFSDFVVAATPVLKQGKVAHRRISLAVLATSTLAYTAMASRWSHLDARDPIPRDKPGHTTQAARYLQWLVNAPLLIVILFLNAGASPSHAFVTMFMADFAIIQHIVASLVPNPFKWGCFVVGLTALFFAFIQIILNAIRGADIDWSCGRPIGQHIFHAKVLTTLWIAYPMVWALFNLANLISPTAEAVAYGSLDVLCGPFFLWLVLRPRREPASKESKAGAQPCEPA</sequence>